<organism evidence="1 2">
    <name type="scientific">Leucobacter chromiireducens subsp. solipictus</name>
    <dbReference type="NCBI Taxonomy" id="398235"/>
    <lineage>
        <taxon>Bacteria</taxon>
        <taxon>Bacillati</taxon>
        <taxon>Actinomycetota</taxon>
        <taxon>Actinomycetes</taxon>
        <taxon>Micrococcales</taxon>
        <taxon>Microbacteriaceae</taxon>
        <taxon>Leucobacter</taxon>
    </lineage>
</organism>
<reference evidence="1 2" key="1">
    <citation type="submission" date="2018-09" db="EMBL/GenBank/DDBJ databases">
        <title>Comparative genomics of Leucobacter spp.</title>
        <authorList>
            <person name="Reis A.C."/>
            <person name="Kolvenbach B.A."/>
            <person name="Corvini P.F.X."/>
            <person name="Nunes O.C."/>
        </authorList>
    </citation>
    <scope>NUCLEOTIDE SEQUENCE [LARGE SCALE GENOMIC DNA]</scope>
    <source>
        <strain evidence="1 2">TAN 31504</strain>
    </source>
</reference>
<evidence type="ECO:0000313" key="2">
    <source>
        <dbReference type="Proteomes" id="UP001645859"/>
    </source>
</evidence>
<comment type="caution">
    <text evidence="1">The sequence shown here is derived from an EMBL/GenBank/DDBJ whole genome shotgun (WGS) entry which is preliminary data.</text>
</comment>
<dbReference type="EMBL" id="QYAC01000009">
    <property type="protein sequence ID" value="MBL3680642.1"/>
    <property type="molecule type" value="Genomic_DNA"/>
</dbReference>
<accession>A0ABS1SKW8</accession>
<dbReference type="RefSeq" id="WP_202345918.1">
    <property type="nucleotide sequence ID" value="NZ_BAAAPI010000010.1"/>
</dbReference>
<evidence type="ECO:0000313" key="1">
    <source>
        <dbReference type="EMBL" id="MBL3680642.1"/>
    </source>
</evidence>
<keyword evidence="2" id="KW-1185">Reference proteome</keyword>
<proteinExistence type="predicted"/>
<dbReference type="Proteomes" id="UP001645859">
    <property type="component" value="Unassembled WGS sequence"/>
</dbReference>
<gene>
    <name evidence="1" type="ORF">D3230_15290</name>
</gene>
<sequence length="74" mass="8057">MPSESFQRLPQEVQEIVTLGLENEIQTAFEAIGKAKANSSLSVEEIGFLEGDILRASALRSRLTGEDSPVVPKK</sequence>
<name>A0ABS1SKW8_9MICO</name>
<protein>
    <submittedName>
        <fullName evidence="1">Uncharacterized protein</fullName>
    </submittedName>
</protein>